<dbReference type="Proteomes" id="UP000008820">
    <property type="component" value="Chromosome 3"/>
</dbReference>
<dbReference type="SMR" id="A0A1S4G7D2"/>
<protein>
    <submittedName>
        <fullName evidence="4">Uncharacterized protein</fullName>
    </submittedName>
</protein>
<dbReference type="AlphaFoldDB" id="A0A1S4G7D2"/>
<dbReference type="FunCoup" id="A0A1S4G7D2">
    <property type="interactions" value="34"/>
</dbReference>
<reference evidence="4 5" key="1">
    <citation type="submission" date="2017-06" db="EMBL/GenBank/DDBJ databases">
        <title>Aedes aegypti genome working group (AGWG) sequencing and assembly.</title>
        <authorList>
            <consortium name="Aedes aegypti Genome Working Group (AGWG)"/>
            <person name="Matthews B.J."/>
        </authorList>
    </citation>
    <scope>NUCLEOTIDE SEQUENCE [LARGE SCALE GENOMIC DNA]</scope>
    <source>
        <strain evidence="4 5">LVP_AGWG</strain>
    </source>
</reference>
<evidence type="ECO:0000256" key="2">
    <source>
        <dbReference type="ARBA" id="ARBA00008098"/>
    </source>
</evidence>
<evidence type="ECO:0000313" key="4">
    <source>
        <dbReference type="EnsemblMetazoa" id="AAEL018025-PA"/>
    </source>
</evidence>
<keyword evidence="3" id="KW-0964">Secreted</keyword>
<evidence type="ECO:0000256" key="1">
    <source>
        <dbReference type="ARBA" id="ARBA00004613"/>
    </source>
</evidence>
<accession>A0A1S4G7D2</accession>
<dbReference type="VEuPathDB" id="VectorBase:AAEL018025"/>
<dbReference type="GO" id="GO:0005549">
    <property type="term" value="F:odorant binding"/>
    <property type="evidence" value="ECO:0007669"/>
    <property type="project" value="InterPro"/>
</dbReference>
<dbReference type="InParanoid" id="A0A1S4G7D2"/>
<dbReference type="GO" id="GO:0005576">
    <property type="term" value="C:extracellular region"/>
    <property type="evidence" value="ECO:0007669"/>
    <property type="project" value="UniProtKB-SubCell"/>
</dbReference>
<name>A0A1S4G7D2_AEDAE</name>
<evidence type="ECO:0000313" key="5">
    <source>
        <dbReference type="Proteomes" id="UP000008820"/>
    </source>
</evidence>
<organism evidence="4 5">
    <name type="scientific">Aedes aegypti</name>
    <name type="common">Yellowfever mosquito</name>
    <name type="synonym">Culex aegypti</name>
    <dbReference type="NCBI Taxonomy" id="7159"/>
    <lineage>
        <taxon>Eukaryota</taxon>
        <taxon>Metazoa</taxon>
        <taxon>Ecdysozoa</taxon>
        <taxon>Arthropoda</taxon>
        <taxon>Hexapoda</taxon>
        <taxon>Insecta</taxon>
        <taxon>Pterygota</taxon>
        <taxon>Neoptera</taxon>
        <taxon>Endopterygota</taxon>
        <taxon>Diptera</taxon>
        <taxon>Nematocera</taxon>
        <taxon>Culicoidea</taxon>
        <taxon>Culicidae</taxon>
        <taxon>Culicinae</taxon>
        <taxon>Aedini</taxon>
        <taxon>Aedes</taxon>
        <taxon>Stegomyia</taxon>
    </lineage>
</organism>
<dbReference type="InterPro" id="IPR036728">
    <property type="entry name" value="PBP_GOBP_sf"/>
</dbReference>
<dbReference type="Pfam" id="PF01395">
    <property type="entry name" value="PBP_GOBP"/>
    <property type="match status" value="1"/>
</dbReference>
<dbReference type="SMART" id="SM00708">
    <property type="entry name" value="PhBP"/>
    <property type="match status" value="1"/>
</dbReference>
<comment type="subcellular location">
    <subcellularLocation>
        <location evidence="1">Secreted</location>
    </subcellularLocation>
</comment>
<sequence length="153" mass="17208">MQSTNILSFLLICIVITASTSCAIACDDSDDDLSDSQVSEVSSTPDYSIESIYVECNDSFITTMEYLETLNQTGRFPEESDKTPLCFLRCFLHKSGIYDEMENVIGERAVEIGWVDSEQTIDECMEQMVGSPCQKAYQLVRCVTEHNLKRPSD</sequence>
<dbReference type="Gene3D" id="1.10.238.20">
    <property type="entry name" value="Pheromone/general odorant binding protein domain"/>
    <property type="match status" value="1"/>
</dbReference>
<reference evidence="4" key="2">
    <citation type="submission" date="2020-05" db="UniProtKB">
        <authorList>
            <consortium name="EnsemblMetazoa"/>
        </authorList>
    </citation>
    <scope>IDENTIFICATION</scope>
    <source>
        <strain evidence="4">LVP_AGWG</strain>
    </source>
</reference>
<dbReference type="CDD" id="cd23992">
    <property type="entry name" value="PBP_GOBP"/>
    <property type="match status" value="1"/>
</dbReference>
<dbReference type="EnsemblMetazoa" id="AAEL018025-RA">
    <property type="protein sequence ID" value="AAEL018025-PA"/>
    <property type="gene ID" value="AAEL018025"/>
</dbReference>
<keyword evidence="5" id="KW-1185">Reference proteome</keyword>
<proteinExistence type="inferred from homology"/>
<comment type="similarity">
    <text evidence="2">Belongs to the PBP/GOBP family.</text>
</comment>
<dbReference type="InterPro" id="IPR006170">
    <property type="entry name" value="PBP/GOBP"/>
</dbReference>
<dbReference type="OrthoDB" id="8184571at2759"/>
<gene>
    <name evidence="4" type="primary">110678184</name>
</gene>
<evidence type="ECO:0000256" key="3">
    <source>
        <dbReference type="ARBA" id="ARBA00022525"/>
    </source>
</evidence>
<dbReference type="SUPFAM" id="SSF47565">
    <property type="entry name" value="Insect pheromone/odorant-binding proteins"/>
    <property type="match status" value="1"/>
</dbReference>